<feature type="transmembrane region" description="Helical" evidence="2">
    <location>
        <begin position="117"/>
        <end position="138"/>
    </location>
</feature>
<keyword evidence="2" id="KW-0472">Membrane</keyword>
<accession>A0A8C1WET4</accession>
<dbReference type="Ensembl" id="ENSCCRT00015068096.1">
    <property type="protein sequence ID" value="ENSCCRP00015065931.1"/>
    <property type="gene ID" value="ENSCCRG00015026857.1"/>
</dbReference>
<dbReference type="SMART" id="SM00248">
    <property type="entry name" value="ANK"/>
    <property type="match status" value="2"/>
</dbReference>
<dbReference type="InterPro" id="IPR036770">
    <property type="entry name" value="Ankyrin_rpt-contain_sf"/>
</dbReference>
<dbReference type="InterPro" id="IPR002110">
    <property type="entry name" value="Ankyrin_rpt"/>
</dbReference>
<evidence type="ECO:0000313" key="5">
    <source>
        <dbReference type="Proteomes" id="UP000694700"/>
    </source>
</evidence>
<dbReference type="CDD" id="cd00063">
    <property type="entry name" value="FN3"/>
    <property type="match status" value="1"/>
</dbReference>
<name>A0A8C1WET4_CYPCA</name>
<feature type="domain" description="Fibronectin type-III" evidence="3">
    <location>
        <begin position="1"/>
        <end position="90"/>
    </location>
</feature>
<protein>
    <submittedName>
        <fullName evidence="4">Fibronectin type III and ankyrin repeat domains 1</fullName>
    </submittedName>
</protein>
<dbReference type="Pfam" id="PF12796">
    <property type="entry name" value="Ank_2"/>
    <property type="match status" value="1"/>
</dbReference>
<keyword evidence="2" id="KW-0812">Transmembrane</keyword>
<dbReference type="PANTHER" id="PTHR24183">
    <property type="entry name" value="FIBRONECTIN TYPE 3 AND ANKYRIN REPEAT DOMAINS PROTEIN 1"/>
    <property type="match status" value="1"/>
</dbReference>
<sequence length="253" mass="29035">LNMKVSHHSIELSWMNEENKSRNGPSVRWTRFSVEKMDPKTHTPLYTWYSTHVVEGLESSTSYSFRLRVSRASREGSLSPVLSVFTTREIFLYQSWFIYCLVRSLVEILVKHGTDKIYNSCLLTCIFLFMHFFFFSLMQTCFSGHLDTVKYLRNCGSLWTPLMRVSAISGNAAVTSIILQAGADVYVLDKAGKTPIMVAVLNNQKEMVKLLLDSGADHHIKNEVTDYDHYYIHNNKNSNRLTSTGQFSYGDKK</sequence>
<dbReference type="SUPFAM" id="SSF49265">
    <property type="entry name" value="Fibronectin type III"/>
    <property type="match status" value="1"/>
</dbReference>
<dbReference type="Gene3D" id="2.60.40.10">
    <property type="entry name" value="Immunoglobulins"/>
    <property type="match status" value="1"/>
</dbReference>
<evidence type="ECO:0000256" key="1">
    <source>
        <dbReference type="PROSITE-ProRule" id="PRU00023"/>
    </source>
</evidence>
<dbReference type="GO" id="GO:0005634">
    <property type="term" value="C:nucleus"/>
    <property type="evidence" value="ECO:0007669"/>
    <property type="project" value="TreeGrafter"/>
</dbReference>
<reference evidence="4" key="1">
    <citation type="submission" date="2025-08" db="UniProtKB">
        <authorList>
            <consortium name="Ensembl"/>
        </authorList>
    </citation>
    <scope>IDENTIFICATION</scope>
</reference>
<proteinExistence type="predicted"/>
<dbReference type="PROSITE" id="PS50297">
    <property type="entry name" value="ANK_REP_REGION"/>
    <property type="match status" value="1"/>
</dbReference>
<dbReference type="GO" id="GO:0042981">
    <property type="term" value="P:regulation of apoptotic process"/>
    <property type="evidence" value="ECO:0007669"/>
    <property type="project" value="TreeGrafter"/>
</dbReference>
<dbReference type="Proteomes" id="UP000694700">
    <property type="component" value="Unplaced"/>
</dbReference>
<dbReference type="SUPFAM" id="SSF48403">
    <property type="entry name" value="Ankyrin repeat"/>
    <property type="match status" value="1"/>
</dbReference>
<dbReference type="InterPro" id="IPR003961">
    <property type="entry name" value="FN3_dom"/>
</dbReference>
<dbReference type="Gene3D" id="1.25.40.20">
    <property type="entry name" value="Ankyrin repeat-containing domain"/>
    <property type="match status" value="1"/>
</dbReference>
<dbReference type="InterPro" id="IPR036116">
    <property type="entry name" value="FN3_sf"/>
</dbReference>
<evidence type="ECO:0000256" key="2">
    <source>
        <dbReference type="SAM" id="Phobius"/>
    </source>
</evidence>
<dbReference type="PROSITE" id="PS50853">
    <property type="entry name" value="FN3"/>
    <property type="match status" value="1"/>
</dbReference>
<evidence type="ECO:0000313" key="4">
    <source>
        <dbReference type="Ensembl" id="ENSCCRP00015065931.1"/>
    </source>
</evidence>
<keyword evidence="1" id="KW-0040">ANK repeat</keyword>
<dbReference type="PROSITE" id="PS50088">
    <property type="entry name" value="ANK_REPEAT"/>
    <property type="match status" value="1"/>
</dbReference>
<dbReference type="InterPro" id="IPR013783">
    <property type="entry name" value="Ig-like_fold"/>
</dbReference>
<dbReference type="AlphaFoldDB" id="A0A8C1WET4"/>
<feature type="repeat" description="ANK" evidence="1">
    <location>
        <begin position="191"/>
        <end position="223"/>
    </location>
</feature>
<organism evidence="4 5">
    <name type="scientific">Cyprinus carpio</name>
    <name type="common">Common carp</name>
    <dbReference type="NCBI Taxonomy" id="7962"/>
    <lineage>
        <taxon>Eukaryota</taxon>
        <taxon>Metazoa</taxon>
        <taxon>Chordata</taxon>
        <taxon>Craniata</taxon>
        <taxon>Vertebrata</taxon>
        <taxon>Euteleostomi</taxon>
        <taxon>Actinopterygii</taxon>
        <taxon>Neopterygii</taxon>
        <taxon>Teleostei</taxon>
        <taxon>Ostariophysi</taxon>
        <taxon>Cypriniformes</taxon>
        <taxon>Cyprinidae</taxon>
        <taxon>Cyprininae</taxon>
        <taxon>Cyprinus</taxon>
    </lineage>
</organism>
<dbReference type="PANTHER" id="PTHR24183:SF1">
    <property type="entry name" value="FIBRONECTIN TYPE 3 AND ANKYRIN REPEAT DOMAINS PROTEIN 1"/>
    <property type="match status" value="1"/>
</dbReference>
<evidence type="ECO:0000259" key="3">
    <source>
        <dbReference type="PROSITE" id="PS50853"/>
    </source>
</evidence>
<keyword evidence="2" id="KW-1133">Transmembrane helix</keyword>